<feature type="domain" description="Acyltransferase 3" evidence="8">
    <location>
        <begin position="5"/>
        <end position="290"/>
    </location>
</feature>
<keyword evidence="6 7" id="KW-0472">Membrane</keyword>
<comment type="caution">
    <text evidence="9">The sequence shown here is derived from an EMBL/GenBank/DDBJ whole genome shotgun (WGS) entry which is preliminary data.</text>
</comment>
<evidence type="ECO:0000256" key="3">
    <source>
        <dbReference type="ARBA" id="ARBA00022475"/>
    </source>
</evidence>
<name>A0ABV9KX31_9BACT</name>
<evidence type="ECO:0000259" key="8">
    <source>
        <dbReference type="Pfam" id="PF01757"/>
    </source>
</evidence>
<feature type="transmembrane region" description="Helical" evidence="7">
    <location>
        <begin position="107"/>
        <end position="125"/>
    </location>
</feature>
<dbReference type="GO" id="GO:0016746">
    <property type="term" value="F:acyltransferase activity"/>
    <property type="evidence" value="ECO:0007669"/>
    <property type="project" value="UniProtKB-KW"/>
</dbReference>
<dbReference type="InterPro" id="IPR002656">
    <property type="entry name" value="Acyl_transf_3_dom"/>
</dbReference>
<feature type="transmembrane region" description="Helical" evidence="7">
    <location>
        <begin position="9"/>
        <end position="27"/>
    </location>
</feature>
<evidence type="ECO:0000313" key="10">
    <source>
        <dbReference type="Proteomes" id="UP001596023"/>
    </source>
</evidence>
<feature type="transmembrane region" description="Helical" evidence="7">
    <location>
        <begin position="70"/>
        <end position="87"/>
    </location>
</feature>
<keyword evidence="10" id="KW-1185">Reference proteome</keyword>
<keyword evidence="4 7" id="KW-0812">Transmembrane</keyword>
<proteinExistence type="inferred from homology"/>
<reference evidence="10" key="1">
    <citation type="journal article" date="2019" name="Int. J. Syst. Evol. Microbiol.">
        <title>The Global Catalogue of Microorganisms (GCM) 10K type strain sequencing project: providing services to taxonomists for standard genome sequencing and annotation.</title>
        <authorList>
            <consortium name="The Broad Institute Genomics Platform"/>
            <consortium name="The Broad Institute Genome Sequencing Center for Infectious Disease"/>
            <person name="Wu L."/>
            <person name="Ma J."/>
        </authorList>
    </citation>
    <scope>NUCLEOTIDE SEQUENCE [LARGE SCALE GENOMIC DNA]</scope>
    <source>
        <strain evidence="10">CCUG 66188</strain>
    </source>
</reference>
<feature type="transmembrane region" description="Helical" evidence="7">
    <location>
        <begin position="155"/>
        <end position="176"/>
    </location>
</feature>
<dbReference type="RefSeq" id="WP_379997114.1">
    <property type="nucleotide sequence ID" value="NZ_JBHSGN010000077.1"/>
</dbReference>
<evidence type="ECO:0000256" key="7">
    <source>
        <dbReference type="SAM" id="Phobius"/>
    </source>
</evidence>
<dbReference type="PANTHER" id="PTHR40074">
    <property type="entry name" value="O-ACETYLTRANSFERASE WECH"/>
    <property type="match status" value="1"/>
</dbReference>
<accession>A0ABV9KX31</accession>
<evidence type="ECO:0000256" key="6">
    <source>
        <dbReference type="ARBA" id="ARBA00023136"/>
    </source>
</evidence>
<feature type="transmembrane region" description="Helical" evidence="7">
    <location>
        <begin position="213"/>
        <end position="233"/>
    </location>
</feature>
<keyword evidence="3" id="KW-1003">Cell membrane</keyword>
<dbReference type="Proteomes" id="UP001596023">
    <property type="component" value="Unassembled WGS sequence"/>
</dbReference>
<dbReference type="EMBL" id="JBHSGN010000077">
    <property type="protein sequence ID" value="MFC4674632.1"/>
    <property type="molecule type" value="Genomic_DNA"/>
</dbReference>
<feature type="transmembrane region" description="Helical" evidence="7">
    <location>
        <begin position="272"/>
        <end position="292"/>
    </location>
</feature>
<feature type="transmembrane region" description="Helical" evidence="7">
    <location>
        <begin position="188"/>
        <end position="207"/>
    </location>
</feature>
<dbReference type="Pfam" id="PF01757">
    <property type="entry name" value="Acyl_transf_3"/>
    <property type="match status" value="1"/>
</dbReference>
<keyword evidence="9" id="KW-0012">Acyltransferase</keyword>
<feature type="transmembrane region" description="Helical" evidence="7">
    <location>
        <begin position="132"/>
        <end position="149"/>
    </location>
</feature>
<evidence type="ECO:0000256" key="4">
    <source>
        <dbReference type="ARBA" id="ARBA00022692"/>
    </source>
</evidence>
<feature type="transmembrane region" description="Helical" evidence="7">
    <location>
        <begin position="245"/>
        <end position="266"/>
    </location>
</feature>
<comment type="subcellular location">
    <subcellularLocation>
        <location evidence="1">Cell membrane</location>
        <topology evidence="1">Multi-pass membrane protein</topology>
    </subcellularLocation>
</comment>
<keyword evidence="5 7" id="KW-1133">Transmembrane helix</keyword>
<gene>
    <name evidence="9" type="ORF">ACFO6W_13085</name>
</gene>
<feature type="transmembrane region" description="Helical" evidence="7">
    <location>
        <begin position="33"/>
        <end position="58"/>
    </location>
</feature>
<sequence length="300" mass="34441">MERNIRLDYFRIILSLLVITIHTQSLFSSESLAGWLISNGIARIAVPCFFVISGYYLHSKLSDNKALKRYMFHTFIVYVVWSFIYLPTYYNTVEARSLITFTIMGYYHLWFLPALISGTLMLAVIKKFIKNNDLILLSGIILYITGYILENSGLPYRSFCNGIFFGFPFIVSGYYIREKDLTNIAKTPYLYVLLPVSLIALLTESYQGYQTDIYHNLFLSLYLLCPVLIICIQKGAKYTVEKYDISKLAAGIYFVHLLVAGLIIPIGATNNIYRLPFIMIVSVLLAIFIVLINKRIKILL</sequence>
<evidence type="ECO:0000256" key="5">
    <source>
        <dbReference type="ARBA" id="ARBA00022989"/>
    </source>
</evidence>
<evidence type="ECO:0000313" key="9">
    <source>
        <dbReference type="EMBL" id="MFC4674632.1"/>
    </source>
</evidence>
<comment type="similarity">
    <text evidence="2">Belongs to the acyltransferase 3 family.</text>
</comment>
<evidence type="ECO:0000256" key="2">
    <source>
        <dbReference type="ARBA" id="ARBA00007400"/>
    </source>
</evidence>
<keyword evidence="9" id="KW-0808">Transferase</keyword>
<dbReference type="PANTHER" id="PTHR40074:SF2">
    <property type="entry name" value="O-ACETYLTRANSFERASE WECH"/>
    <property type="match status" value="1"/>
</dbReference>
<evidence type="ECO:0000256" key="1">
    <source>
        <dbReference type="ARBA" id="ARBA00004651"/>
    </source>
</evidence>
<protein>
    <submittedName>
        <fullName evidence="9">Acyltransferase</fullName>
    </submittedName>
</protein>
<organism evidence="9 10">
    <name type="scientific">Dysgonomonas termitidis</name>
    <dbReference type="NCBI Taxonomy" id="1516126"/>
    <lineage>
        <taxon>Bacteria</taxon>
        <taxon>Pseudomonadati</taxon>
        <taxon>Bacteroidota</taxon>
        <taxon>Bacteroidia</taxon>
        <taxon>Bacteroidales</taxon>
        <taxon>Dysgonomonadaceae</taxon>
        <taxon>Dysgonomonas</taxon>
    </lineage>
</organism>